<sequence length="220" mass="22933">MDSPASALLLSVPVVTGTIAVVTAVSLLLGVRYGRRLKRSPLVADPSSAVGSASALGSAVLSEHRQEPDSSAALEPIIGAVSAEAVRRIVDPALPTVGQSHPWRPAGSRVWSKAESDGLIALFHLGTDLSALAAEMGLGERVLVEELARRIFGAVDPVVDPTMPRTGAAWSAADRAAIESVGRGDARLSDTAQRLGRDQLDVVQELIRGGRSLSHAETVR</sequence>
<dbReference type="EMBL" id="RZGY01000001">
    <property type="protein sequence ID" value="RUQ87516.1"/>
    <property type="molecule type" value="Genomic_DNA"/>
</dbReference>
<gene>
    <name evidence="2" type="ORF">CLV49_1524</name>
    <name evidence="3" type="ORF">ELQ93_11575</name>
</gene>
<dbReference type="RefSeq" id="WP_106562994.1">
    <property type="nucleotide sequence ID" value="NZ_PYAU01000001.1"/>
</dbReference>
<keyword evidence="1" id="KW-1133">Transmembrane helix</keyword>
<dbReference type="OrthoDB" id="9976640at2"/>
<accession>A0A2P8GVD3</accession>
<reference evidence="3 5" key="2">
    <citation type="submission" date="2018-12" db="EMBL/GenBank/DDBJ databases">
        <authorList>
            <person name="hu s."/>
            <person name="Xu Y."/>
            <person name="Xu B."/>
            <person name="Li F."/>
        </authorList>
    </citation>
    <scope>NUCLEOTIDE SEQUENCE [LARGE SCALE GENOMIC DNA]</scope>
    <source>
        <strain evidence="3 5">KSW2-17</strain>
    </source>
</reference>
<reference evidence="2 4" key="1">
    <citation type="submission" date="2018-03" db="EMBL/GenBank/DDBJ databases">
        <title>Genomic Encyclopedia of Archaeal and Bacterial Type Strains, Phase II (KMG-II): from individual species to whole genera.</title>
        <authorList>
            <person name="Goeker M."/>
        </authorList>
    </citation>
    <scope>NUCLEOTIDE SEQUENCE [LARGE SCALE GENOMIC DNA]</scope>
    <source>
        <strain evidence="2 4">DSM 21548</strain>
    </source>
</reference>
<keyword evidence="1" id="KW-0472">Membrane</keyword>
<evidence type="ECO:0000313" key="5">
    <source>
        <dbReference type="Proteomes" id="UP000268291"/>
    </source>
</evidence>
<name>A0A2P8GVD3_9MICO</name>
<dbReference type="Proteomes" id="UP000241203">
    <property type="component" value="Unassembled WGS sequence"/>
</dbReference>
<protein>
    <submittedName>
        <fullName evidence="2">Uncharacterized protein</fullName>
    </submittedName>
</protein>
<dbReference type="Proteomes" id="UP000268291">
    <property type="component" value="Unassembled WGS sequence"/>
</dbReference>
<evidence type="ECO:0000313" key="3">
    <source>
        <dbReference type="EMBL" id="RUQ87516.1"/>
    </source>
</evidence>
<dbReference type="EMBL" id="PYAU01000001">
    <property type="protein sequence ID" value="PSL37916.1"/>
    <property type="molecule type" value="Genomic_DNA"/>
</dbReference>
<organism evidence="2 4">
    <name type="scientific">Labedella gwakjiensis</name>
    <dbReference type="NCBI Taxonomy" id="390269"/>
    <lineage>
        <taxon>Bacteria</taxon>
        <taxon>Bacillati</taxon>
        <taxon>Actinomycetota</taxon>
        <taxon>Actinomycetes</taxon>
        <taxon>Micrococcales</taxon>
        <taxon>Microbacteriaceae</taxon>
        <taxon>Labedella</taxon>
    </lineage>
</organism>
<evidence type="ECO:0000256" key="1">
    <source>
        <dbReference type="SAM" id="Phobius"/>
    </source>
</evidence>
<feature type="transmembrane region" description="Helical" evidence="1">
    <location>
        <begin position="6"/>
        <end position="31"/>
    </location>
</feature>
<keyword evidence="1" id="KW-0812">Transmembrane</keyword>
<proteinExistence type="predicted"/>
<dbReference type="AlphaFoldDB" id="A0A2P8GVD3"/>
<evidence type="ECO:0000313" key="2">
    <source>
        <dbReference type="EMBL" id="PSL37916.1"/>
    </source>
</evidence>
<keyword evidence="5" id="KW-1185">Reference proteome</keyword>
<comment type="caution">
    <text evidence="2">The sequence shown here is derived from an EMBL/GenBank/DDBJ whole genome shotgun (WGS) entry which is preliminary data.</text>
</comment>
<evidence type="ECO:0000313" key="4">
    <source>
        <dbReference type="Proteomes" id="UP000241203"/>
    </source>
</evidence>